<keyword evidence="3 6" id="KW-1133">Transmembrane helix</keyword>
<evidence type="ECO:0000256" key="2">
    <source>
        <dbReference type="ARBA" id="ARBA00022692"/>
    </source>
</evidence>
<evidence type="ECO:0000259" key="7">
    <source>
        <dbReference type="Pfam" id="PF01061"/>
    </source>
</evidence>
<sequence>MTTATHGTDLRRQLDLTLLHARYQVLETVRVPVALIGNLVFPALALAFFVLPQREVAGDPVAATQAVSQLALFAVLATFIFTYGVGVAEDRALPFDPYVRTLPAGPLPRLAGRLLTGGLFSLTSLVPVVLIGAIGTAADPGAARVALGVVAVLVAGTPFLFAGLAIGYAFTIKAALPLAQVLLFPLAFAGGLFLPPQMFPAWLDTASGFLPTRAGRDLVVHATTGSGATVADVVVLVTWTVLLASLAVWAYRRDEGRRFR</sequence>
<organism evidence="8 9">
    <name type="scientific">Cellulomonas bogoriensis 69B4 = DSM 16987</name>
    <dbReference type="NCBI Taxonomy" id="1386082"/>
    <lineage>
        <taxon>Bacteria</taxon>
        <taxon>Bacillati</taxon>
        <taxon>Actinomycetota</taxon>
        <taxon>Actinomycetes</taxon>
        <taxon>Micrococcales</taxon>
        <taxon>Cellulomonadaceae</taxon>
        <taxon>Cellulomonas</taxon>
    </lineage>
</organism>
<comment type="caution">
    <text evidence="8">The sequence shown here is derived from an EMBL/GenBank/DDBJ whole genome shotgun (WGS) entry which is preliminary data.</text>
</comment>
<feature type="domain" description="ABC-2 type transporter transmembrane" evidence="7">
    <location>
        <begin position="22"/>
        <end position="218"/>
    </location>
</feature>
<evidence type="ECO:0000313" key="8">
    <source>
        <dbReference type="EMBL" id="KGM13049.1"/>
    </source>
</evidence>
<comment type="subcellular location">
    <subcellularLocation>
        <location evidence="1">Membrane</location>
        <topology evidence="1">Multi-pass membrane protein</topology>
    </subcellularLocation>
</comment>
<protein>
    <submittedName>
        <fullName evidence="8">ABC transporter</fullName>
    </submittedName>
</protein>
<evidence type="ECO:0000256" key="5">
    <source>
        <dbReference type="ARBA" id="ARBA00023251"/>
    </source>
</evidence>
<keyword evidence="5" id="KW-0046">Antibiotic resistance</keyword>
<dbReference type="InterPro" id="IPR051784">
    <property type="entry name" value="Nod_factor_ABC_transporter"/>
</dbReference>
<feature type="transmembrane region" description="Helical" evidence="6">
    <location>
        <begin position="175"/>
        <end position="194"/>
    </location>
</feature>
<evidence type="ECO:0000256" key="6">
    <source>
        <dbReference type="SAM" id="Phobius"/>
    </source>
</evidence>
<feature type="transmembrane region" description="Helical" evidence="6">
    <location>
        <begin position="146"/>
        <end position="168"/>
    </location>
</feature>
<dbReference type="Proteomes" id="UP000054314">
    <property type="component" value="Unassembled WGS sequence"/>
</dbReference>
<feature type="transmembrane region" description="Helical" evidence="6">
    <location>
        <begin position="70"/>
        <end position="89"/>
    </location>
</feature>
<evidence type="ECO:0000256" key="3">
    <source>
        <dbReference type="ARBA" id="ARBA00022989"/>
    </source>
</evidence>
<evidence type="ECO:0000313" key="9">
    <source>
        <dbReference type="Proteomes" id="UP000054314"/>
    </source>
</evidence>
<dbReference type="Pfam" id="PF01061">
    <property type="entry name" value="ABC2_membrane"/>
    <property type="match status" value="1"/>
</dbReference>
<accession>A0A0A0C0U8</accession>
<dbReference type="OrthoDB" id="3745966at2"/>
<feature type="transmembrane region" description="Helical" evidence="6">
    <location>
        <begin position="233"/>
        <end position="251"/>
    </location>
</feature>
<feature type="transmembrane region" description="Helical" evidence="6">
    <location>
        <begin position="31"/>
        <end position="50"/>
    </location>
</feature>
<evidence type="ECO:0000256" key="4">
    <source>
        <dbReference type="ARBA" id="ARBA00023136"/>
    </source>
</evidence>
<proteinExistence type="predicted"/>
<keyword evidence="9" id="KW-1185">Reference proteome</keyword>
<dbReference type="GO" id="GO:0046677">
    <property type="term" value="P:response to antibiotic"/>
    <property type="evidence" value="ECO:0007669"/>
    <property type="project" value="UniProtKB-KW"/>
</dbReference>
<dbReference type="GO" id="GO:0140359">
    <property type="term" value="F:ABC-type transporter activity"/>
    <property type="evidence" value="ECO:0007669"/>
    <property type="project" value="InterPro"/>
</dbReference>
<reference evidence="8 9" key="1">
    <citation type="submission" date="2013-08" db="EMBL/GenBank/DDBJ databases">
        <title>Genome sequencing of Cellulomonas bogoriensis 69B4.</title>
        <authorList>
            <person name="Chen F."/>
            <person name="Li Y."/>
            <person name="Wang G."/>
        </authorList>
    </citation>
    <scope>NUCLEOTIDE SEQUENCE [LARGE SCALE GENOMIC DNA]</scope>
    <source>
        <strain evidence="8 9">69B4</strain>
    </source>
</reference>
<dbReference type="AlphaFoldDB" id="A0A0A0C0U8"/>
<dbReference type="InterPro" id="IPR000412">
    <property type="entry name" value="ABC_2_transport"/>
</dbReference>
<name>A0A0A0C0U8_9CELL</name>
<gene>
    <name evidence="8" type="ORF">N869_16455</name>
</gene>
<dbReference type="PIRSF" id="PIRSF006648">
    <property type="entry name" value="DrrB"/>
    <property type="match status" value="1"/>
</dbReference>
<dbReference type="PANTHER" id="PTHR43229">
    <property type="entry name" value="NODULATION PROTEIN J"/>
    <property type="match status" value="1"/>
</dbReference>
<keyword evidence="4 6" id="KW-0472">Membrane</keyword>
<dbReference type="GO" id="GO:0043190">
    <property type="term" value="C:ATP-binding cassette (ABC) transporter complex"/>
    <property type="evidence" value="ECO:0007669"/>
    <property type="project" value="InterPro"/>
</dbReference>
<dbReference type="InterPro" id="IPR013525">
    <property type="entry name" value="ABC2_TM"/>
</dbReference>
<dbReference type="RefSeq" id="WP_035060082.1">
    <property type="nucleotide sequence ID" value="NZ_AXCZ01000071.1"/>
</dbReference>
<feature type="transmembrane region" description="Helical" evidence="6">
    <location>
        <begin position="110"/>
        <end position="134"/>
    </location>
</feature>
<dbReference type="PANTHER" id="PTHR43229:SF2">
    <property type="entry name" value="NODULATION PROTEIN J"/>
    <property type="match status" value="1"/>
</dbReference>
<evidence type="ECO:0000256" key="1">
    <source>
        <dbReference type="ARBA" id="ARBA00004141"/>
    </source>
</evidence>
<keyword evidence="2 6" id="KW-0812">Transmembrane</keyword>
<dbReference type="EMBL" id="AXCZ01000071">
    <property type="protein sequence ID" value="KGM13049.1"/>
    <property type="molecule type" value="Genomic_DNA"/>
</dbReference>